<protein>
    <submittedName>
        <fullName evidence="2">Uncharacterized protein</fullName>
    </submittedName>
</protein>
<accession>A0AA39MZK1</accession>
<keyword evidence="3" id="KW-1185">Reference proteome</keyword>
<dbReference type="Proteomes" id="UP001175211">
    <property type="component" value="Unassembled WGS sequence"/>
</dbReference>
<feature type="region of interest" description="Disordered" evidence="1">
    <location>
        <begin position="255"/>
        <end position="277"/>
    </location>
</feature>
<sequence length="306" mass="34010">MPQSSARGSTPPPELLERHGESTPDKALPHRSYILRKMFPVGIQTPAPPTRQKSSGSNPKSPPGDLIASVARYISGTIESLSKLHTESTTWPGKKEEWLRKKGYWIGGPSFQWISVSPPKRDPGIYPPCHPPQPPMTSGTPQPGTVGNPPGQTPHMRPYGPIPWPKQPSMKTYGTHFQPLSSLGKNTEQAQKKKKKVIPPPTPPLTRTKPSMSLVLNFNTEDIFNIKKLGGDWTKPHLPSKVFWTTSLDPELGKRAPSLSQYRGMSCPEETDEGMDMDQSQERTKVLPIWKHWAFCSAQQVFSPTN</sequence>
<evidence type="ECO:0000256" key="1">
    <source>
        <dbReference type="SAM" id="MobiDB-lite"/>
    </source>
</evidence>
<feature type="region of interest" description="Disordered" evidence="1">
    <location>
        <begin position="131"/>
        <end position="155"/>
    </location>
</feature>
<feature type="compositionally biased region" description="Polar residues" evidence="1">
    <location>
        <begin position="136"/>
        <end position="145"/>
    </location>
</feature>
<proteinExistence type="predicted"/>
<dbReference type="EMBL" id="JAUEPS010000032">
    <property type="protein sequence ID" value="KAK0451968.1"/>
    <property type="molecule type" value="Genomic_DNA"/>
</dbReference>
<feature type="region of interest" description="Disordered" evidence="1">
    <location>
        <begin position="1"/>
        <end position="66"/>
    </location>
</feature>
<feature type="region of interest" description="Disordered" evidence="1">
    <location>
        <begin position="184"/>
        <end position="210"/>
    </location>
</feature>
<evidence type="ECO:0000313" key="2">
    <source>
        <dbReference type="EMBL" id="KAK0451968.1"/>
    </source>
</evidence>
<dbReference type="AlphaFoldDB" id="A0AA39MZK1"/>
<name>A0AA39MZK1_ARMTA</name>
<feature type="compositionally biased region" description="Basic and acidic residues" evidence="1">
    <location>
        <begin position="15"/>
        <end position="28"/>
    </location>
</feature>
<gene>
    <name evidence="2" type="ORF">EV420DRAFT_1482313</name>
</gene>
<evidence type="ECO:0000313" key="3">
    <source>
        <dbReference type="Proteomes" id="UP001175211"/>
    </source>
</evidence>
<dbReference type="RefSeq" id="XP_060327802.1">
    <property type="nucleotide sequence ID" value="XM_060469890.1"/>
</dbReference>
<reference evidence="2" key="1">
    <citation type="submission" date="2023-06" db="EMBL/GenBank/DDBJ databases">
        <authorList>
            <consortium name="Lawrence Berkeley National Laboratory"/>
            <person name="Ahrendt S."/>
            <person name="Sahu N."/>
            <person name="Indic B."/>
            <person name="Wong-Bajracharya J."/>
            <person name="Merenyi Z."/>
            <person name="Ke H.-M."/>
            <person name="Monk M."/>
            <person name="Kocsube S."/>
            <person name="Drula E."/>
            <person name="Lipzen A."/>
            <person name="Balint B."/>
            <person name="Henrissat B."/>
            <person name="Andreopoulos B."/>
            <person name="Martin F.M."/>
            <person name="Harder C.B."/>
            <person name="Rigling D."/>
            <person name="Ford K.L."/>
            <person name="Foster G.D."/>
            <person name="Pangilinan J."/>
            <person name="Papanicolaou A."/>
            <person name="Barry K."/>
            <person name="LaButti K."/>
            <person name="Viragh M."/>
            <person name="Koriabine M."/>
            <person name="Yan M."/>
            <person name="Riley R."/>
            <person name="Champramary S."/>
            <person name="Plett K.L."/>
            <person name="Tsai I.J."/>
            <person name="Slot J."/>
            <person name="Sipos G."/>
            <person name="Plett J."/>
            <person name="Nagy L.G."/>
            <person name="Grigoriev I.V."/>
        </authorList>
    </citation>
    <scope>NUCLEOTIDE SEQUENCE</scope>
    <source>
        <strain evidence="2">CCBAS 213</strain>
    </source>
</reference>
<organism evidence="2 3">
    <name type="scientific">Armillaria tabescens</name>
    <name type="common">Ringless honey mushroom</name>
    <name type="synonym">Agaricus tabescens</name>
    <dbReference type="NCBI Taxonomy" id="1929756"/>
    <lineage>
        <taxon>Eukaryota</taxon>
        <taxon>Fungi</taxon>
        <taxon>Dikarya</taxon>
        <taxon>Basidiomycota</taxon>
        <taxon>Agaricomycotina</taxon>
        <taxon>Agaricomycetes</taxon>
        <taxon>Agaricomycetidae</taxon>
        <taxon>Agaricales</taxon>
        <taxon>Marasmiineae</taxon>
        <taxon>Physalacriaceae</taxon>
        <taxon>Desarmillaria</taxon>
    </lineage>
</organism>
<dbReference type="GeneID" id="85353438"/>
<comment type="caution">
    <text evidence="2">The sequence shown here is derived from an EMBL/GenBank/DDBJ whole genome shotgun (WGS) entry which is preliminary data.</text>
</comment>